<dbReference type="InterPro" id="IPR013762">
    <property type="entry name" value="Integrase-like_cat_sf"/>
</dbReference>
<evidence type="ECO:0000256" key="3">
    <source>
        <dbReference type="ARBA" id="ARBA00023172"/>
    </source>
</evidence>
<sequence length="185" mass="19861">MPGEGDRARIEAFLDALWSEQGLAEQTLAAYRSDLEGFAAYLAEQGGALDAAGPEAIRGYLAARVAAGARPRTTARLVSSLRRFYRRLVLDGVREDDPSAEVEPPRLDRPLPGTLSEAQVEALLEAPETDDPLGLRDRCLLEVLYATGLRVSELVGLTVAQVSPQQGVVQVVGKGGRERLVPLGE</sequence>
<evidence type="ECO:0000313" key="8">
    <source>
        <dbReference type="Proteomes" id="UP000738126"/>
    </source>
</evidence>
<keyword evidence="8" id="KW-1185">Reference proteome</keyword>
<dbReference type="InterPro" id="IPR044068">
    <property type="entry name" value="CB"/>
</dbReference>
<evidence type="ECO:0000259" key="6">
    <source>
        <dbReference type="PROSITE" id="PS51900"/>
    </source>
</evidence>
<feature type="domain" description="Core-binding (CB)" evidence="6">
    <location>
        <begin position="4"/>
        <end position="89"/>
    </location>
</feature>
<keyword evidence="3" id="KW-0233">DNA recombination</keyword>
<dbReference type="RefSeq" id="WP_200261340.1">
    <property type="nucleotide sequence ID" value="NZ_NRSH01000224.1"/>
</dbReference>
<dbReference type="Pfam" id="PF02899">
    <property type="entry name" value="Phage_int_SAM_1"/>
    <property type="match status" value="1"/>
</dbReference>
<dbReference type="InterPro" id="IPR004107">
    <property type="entry name" value="Integrase_SAM-like_N"/>
</dbReference>
<dbReference type="EMBL" id="NRSH01000224">
    <property type="protein sequence ID" value="MBK1727682.1"/>
    <property type="molecule type" value="Genomic_DNA"/>
</dbReference>
<organism evidence="7 8">
    <name type="scientific">Halorhodospira neutriphila</name>
    <dbReference type="NCBI Taxonomy" id="168379"/>
    <lineage>
        <taxon>Bacteria</taxon>
        <taxon>Pseudomonadati</taxon>
        <taxon>Pseudomonadota</taxon>
        <taxon>Gammaproteobacteria</taxon>
        <taxon>Chromatiales</taxon>
        <taxon>Ectothiorhodospiraceae</taxon>
        <taxon>Halorhodospira</taxon>
    </lineage>
</organism>
<gene>
    <name evidence="7" type="ORF">CKO13_11805</name>
</gene>
<dbReference type="Gene3D" id="1.10.443.10">
    <property type="entry name" value="Intergrase catalytic core"/>
    <property type="match status" value="1"/>
</dbReference>
<evidence type="ECO:0000313" key="7">
    <source>
        <dbReference type="EMBL" id="MBK1727682.1"/>
    </source>
</evidence>
<dbReference type="InterPro" id="IPR002104">
    <property type="entry name" value="Integrase_catalytic"/>
</dbReference>
<dbReference type="PROSITE" id="PS51900">
    <property type="entry name" value="CB"/>
    <property type="match status" value="1"/>
</dbReference>
<evidence type="ECO:0000256" key="1">
    <source>
        <dbReference type="ARBA" id="ARBA00022908"/>
    </source>
</evidence>
<feature type="non-terminal residue" evidence="7">
    <location>
        <position position="185"/>
    </location>
</feature>
<feature type="domain" description="Tyr recombinase" evidence="5">
    <location>
        <begin position="110"/>
        <end position="185"/>
    </location>
</feature>
<keyword evidence="2 4" id="KW-0238">DNA-binding</keyword>
<dbReference type="Pfam" id="PF00589">
    <property type="entry name" value="Phage_integrase"/>
    <property type="match status" value="1"/>
</dbReference>
<evidence type="ECO:0000256" key="2">
    <source>
        <dbReference type="ARBA" id="ARBA00023125"/>
    </source>
</evidence>
<dbReference type="Proteomes" id="UP000738126">
    <property type="component" value="Unassembled WGS sequence"/>
</dbReference>
<dbReference type="PANTHER" id="PTHR30349">
    <property type="entry name" value="PHAGE INTEGRASE-RELATED"/>
    <property type="match status" value="1"/>
</dbReference>
<dbReference type="InterPro" id="IPR011010">
    <property type="entry name" value="DNA_brk_join_enz"/>
</dbReference>
<dbReference type="SUPFAM" id="SSF47823">
    <property type="entry name" value="lambda integrase-like, N-terminal domain"/>
    <property type="match status" value="1"/>
</dbReference>
<dbReference type="SUPFAM" id="SSF56349">
    <property type="entry name" value="DNA breaking-rejoining enzymes"/>
    <property type="match status" value="1"/>
</dbReference>
<reference evidence="7 8" key="1">
    <citation type="journal article" date="2020" name="Microorganisms">
        <title>Osmotic Adaptation and Compatible Solute Biosynthesis of Phototrophic Bacteria as Revealed from Genome Analyses.</title>
        <authorList>
            <person name="Imhoff J.F."/>
            <person name="Rahn T."/>
            <person name="Kunzel S."/>
            <person name="Keller A."/>
            <person name="Neulinger S.C."/>
        </authorList>
    </citation>
    <scope>NUCLEOTIDE SEQUENCE [LARGE SCALE GENOMIC DNA]</scope>
    <source>
        <strain evidence="7 8">DSM 15116</strain>
    </source>
</reference>
<evidence type="ECO:0000259" key="5">
    <source>
        <dbReference type="PROSITE" id="PS51898"/>
    </source>
</evidence>
<proteinExistence type="predicted"/>
<comment type="caution">
    <text evidence="7">The sequence shown here is derived from an EMBL/GenBank/DDBJ whole genome shotgun (WGS) entry which is preliminary data.</text>
</comment>
<dbReference type="InterPro" id="IPR010998">
    <property type="entry name" value="Integrase_recombinase_N"/>
</dbReference>
<keyword evidence="1" id="KW-0229">DNA integration</keyword>
<name>A0ABS1E9B3_9GAMM</name>
<dbReference type="PROSITE" id="PS51898">
    <property type="entry name" value="TYR_RECOMBINASE"/>
    <property type="match status" value="1"/>
</dbReference>
<protein>
    <submittedName>
        <fullName evidence="7">Site-specific tyrosine recombinase XerD</fullName>
    </submittedName>
</protein>
<dbReference type="InterPro" id="IPR050090">
    <property type="entry name" value="Tyrosine_recombinase_XerCD"/>
</dbReference>
<accession>A0ABS1E9B3</accession>
<dbReference type="PANTHER" id="PTHR30349:SF90">
    <property type="entry name" value="TYROSINE RECOMBINASE XERD"/>
    <property type="match status" value="1"/>
</dbReference>
<evidence type="ECO:0000256" key="4">
    <source>
        <dbReference type="PROSITE-ProRule" id="PRU01248"/>
    </source>
</evidence>
<dbReference type="Gene3D" id="1.10.150.130">
    <property type="match status" value="1"/>
</dbReference>